<feature type="region of interest" description="Disordered" evidence="7">
    <location>
        <begin position="477"/>
        <end position="576"/>
    </location>
</feature>
<dbReference type="RefSeq" id="WP_190435638.1">
    <property type="nucleotide sequence ID" value="NZ_JAMPKM010000005.1"/>
</dbReference>
<organism evidence="12 13">
    <name type="scientific">Trichocoleus desertorum GB2-A4</name>
    <dbReference type="NCBI Taxonomy" id="2933944"/>
    <lineage>
        <taxon>Bacteria</taxon>
        <taxon>Bacillati</taxon>
        <taxon>Cyanobacteriota</taxon>
        <taxon>Cyanophyceae</taxon>
        <taxon>Leptolyngbyales</taxon>
        <taxon>Trichocoleusaceae</taxon>
        <taxon>Trichocoleus</taxon>
    </lineage>
</organism>
<feature type="compositionally biased region" description="Low complexity" evidence="7">
    <location>
        <begin position="485"/>
        <end position="576"/>
    </location>
</feature>
<evidence type="ECO:0000259" key="11">
    <source>
        <dbReference type="Pfam" id="PF07670"/>
    </source>
</evidence>
<name>A0ABV0J6X0_9CYAN</name>
<evidence type="ECO:0000256" key="6">
    <source>
        <dbReference type="ARBA" id="ARBA00023136"/>
    </source>
</evidence>
<evidence type="ECO:0000313" key="12">
    <source>
        <dbReference type="EMBL" id="MEP0817529.1"/>
    </source>
</evidence>
<feature type="transmembrane region" description="Helical" evidence="8">
    <location>
        <begin position="401"/>
        <end position="426"/>
    </location>
</feature>
<dbReference type="Pfam" id="PF07670">
    <property type="entry name" value="Gate"/>
    <property type="match status" value="1"/>
</dbReference>
<evidence type="ECO:0000259" key="10">
    <source>
        <dbReference type="Pfam" id="PF07662"/>
    </source>
</evidence>
<dbReference type="InterPro" id="IPR002668">
    <property type="entry name" value="CNT_N_dom"/>
</dbReference>
<dbReference type="PANTHER" id="PTHR10590:SF4">
    <property type="entry name" value="SOLUTE CARRIER FAMILY 28 MEMBER 3"/>
    <property type="match status" value="1"/>
</dbReference>
<keyword evidence="5 8" id="KW-1133">Transmembrane helix</keyword>
<dbReference type="InterPro" id="IPR008276">
    <property type="entry name" value="C_nuclsd_transpt"/>
</dbReference>
<evidence type="ECO:0000256" key="3">
    <source>
        <dbReference type="ARBA" id="ARBA00022475"/>
    </source>
</evidence>
<feature type="domain" description="Concentrative nucleoside transporter C-terminal" evidence="10">
    <location>
        <begin position="210"/>
        <end position="456"/>
    </location>
</feature>
<dbReference type="Proteomes" id="UP001464891">
    <property type="component" value="Unassembled WGS sequence"/>
</dbReference>
<feature type="transmembrane region" description="Helical" evidence="8">
    <location>
        <begin position="31"/>
        <end position="53"/>
    </location>
</feature>
<evidence type="ECO:0008006" key="14">
    <source>
        <dbReference type="Google" id="ProtNLM"/>
    </source>
</evidence>
<keyword evidence="6 8" id="KW-0472">Membrane</keyword>
<evidence type="ECO:0000259" key="9">
    <source>
        <dbReference type="Pfam" id="PF01773"/>
    </source>
</evidence>
<dbReference type="Pfam" id="PF07662">
    <property type="entry name" value="Nucleos_tra2_C"/>
    <property type="match status" value="1"/>
</dbReference>
<reference evidence="12 13" key="1">
    <citation type="submission" date="2022-04" db="EMBL/GenBank/DDBJ databases">
        <title>Positive selection, recombination, and allopatry shape intraspecific diversity of widespread and dominant cyanobacteria.</title>
        <authorList>
            <person name="Wei J."/>
            <person name="Shu W."/>
            <person name="Hu C."/>
        </authorList>
    </citation>
    <scope>NUCLEOTIDE SEQUENCE [LARGE SCALE GENOMIC DNA]</scope>
    <source>
        <strain evidence="12 13">GB2-A4</strain>
    </source>
</reference>
<dbReference type="InterPro" id="IPR011642">
    <property type="entry name" value="Gate_dom"/>
</dbReference>
<dbReference type="EMBL" id="JAMPKM010000005">
    <property type="protein sequence ID" value="MEP0817529.1"/>
    <property type="molecule type" value="Genomic_DNA"/>
</dbReference>
<feature type="transmembrane region" description="Helical" evidence="8">
    <location>
        <begin position="102"/>
        <end position="124"/>
    </location>
</feature>
<evidence type="ECO:0000256" key="2">
    <source>
        <dbReference type="ARBA" id="ARBA00009033"/>
    </source>
</evidence>
<dbReference type="Pfam" id="PF01773">
    <property type="entry name" value="Nucleos_tra2_N"/>
    <property type="match status" value="1"/>
</dbReference>
<feature type="transmembrane region" description="Helical" evidence="8">
    <location>
        <begin position="179"/>
        <end position="200"/>
    </location>
</feature>
<feature type="transmembrane region" description="Helical" evidence="8">
    <location>
        <begin position="438"/>
        <end position="459"/>
    </location>
</feature>
<dbReference type="PANTHER" id="PTHR10590">
    <property type="entry name" value="SODIUM/NUCLEOSIDE COTRANSPORTER"/>
    <property type="match status" value="1"/>
</dbReference>
<evidence type="ECO:0000256" key="7">
    <source>
        <dbReference type="SAM" id="MobiDB-lite"/>
    </source>
</evidence>
<evidence type="ECO:0000313" key="13">
    <source>
        <dbReference type="Proteomes" id="UP001464891"/>
    </source>
</evidence>
<evidence type="ECO:0000256" key="8">
    <source>
        <dbReference type="SAM" id="Phobius"/>
    </source>
</evidence>
<comment type="subcellular location">
    <subcellularLocation>
        <location evidence="1">Cell membrane</location>
        <topology evidence="1">Multi-pass membrane protein</topology>
    </subcellularLocation>
</comment>
<protein>
    <recommendedName>
        <fullName evidence="14">Nucleoside:proton symporter</fullName>
    </recommendedName>
</protein>
<accession>A0ABV0J6X0</accession>
<keyword evidence="4 8" id="KW-0812">Transmembrane</keyword>
<feature type="domain" description="Nucleoside transporter/FeoB GTPase Gate" evidence="11">
    <location>
        <begin position="103"/>
        <end position="200"/>
    </location>
</feature>
<dbReference type="InterPro" id="IPR011657">
    <property type="entry name" value="CNT_C_dom"/>
</dbReference>
<evidence type="ECO:0000256" key="1">
    <source>
        <dbReference type="ARBA" id="ARBA00004651"/>
    </source>
</evidence>
<keyword evidence="3" id="KW-1003">Cell membrane</keyword>
<proteinExistence type="inferred from homology"/>
<evidence type="ECO:0000256" key="4">
    <source>
        <dbReference type="ARBA" id="ARBA00022692"/>
    </source>
</evidence>
<feature type="transmembrane region" description="Helical" evidence="8">
    <location>
        <begin position="329"/>
        <end position="354"/>
    </location>
</feature>
<evidence type="ECO:0000256" key="5">
    <source>
        <dbReference type="ARBA" id="ARBA00022989"/>
    </source>
</evidence>
<feature type="domain" description="Concentrative nucleoside transporter N-terminal" evidence="9">
    <location>
        <begin position="10"/>
        <end position="84"/>
    </location>
</feature>
<comment type="similarity">
    <text evidence="2">Belongs to the concentrative nucleoside transporter (CNT) (TC 2.A.41) family.</text>
</comment>
<comment type="caution">
    <text evidence="12">The sequence shown here is derived from an EMBL/GenBank/DDBJ whole genome shotgun (WGS) entry which is preliminary data.</text>
</comment>
<keyword evidence="13" id="KW-1185">Reference proteome</keyword>
<feature type="transmembrane region" description="Helical" evidence="8">
    <location>
        <begin position="207"/>
        <end position="230"/>
    </location>
</feature>
<feature type="transmembrane region" description="Helical" evidence="8">
    <location>
        <begin position="136"/>
        <end position="159"/>
    </location>
</feature>
<gene>
    <name evidence="12" type="ORF">NC998_10520</name>
</gene>
<sequence>MSYLNLLSFLGIFGLCAVAWLFSENRSLRVFPWRVVIAGILLQLVLGALVFLFPPTRAALQGFSSLLDSVFLAADTGASFVFGKNLVPLPSRPADVNLGYIFAFRALPTVIFFSGLMALLYNIGVIQVITNIFAKVFYAVMRLSGAEALSGAANIFVGIEAAIVVKPYLPKMTRSELCAILSCCFGTAASSTLAIYVSFLRPVFPNILGHLVSASIIAIPACFVLSKILVPETEVPLTAGGIPMEEKATTRKEAAVVESDFEDAPKHETVGGEPIERVSPMDAAIVGALDGVKMAVAIAAVLILILGLVSLINQIFAALAAIPGPIGQIFSVVTLANIEGVLFLPLTFLTGVSLDWNELWQSSVIIGRRLLETAIPPYQALATAAALPGAERIISDRAVLIISYALSGFAHLASVGIFVGGTIALIPSRRKDISELGWKALFVGTLATMMIAAVAGVFYQEGNGSILGDQPPAITAPAVTPGALPTASPTSPATTVAPSSPSATTTPAAAPATTAPTTSPAASPAATTPPVTSSPTVSPRVQAAPQTAPTATTSPTTSPAGTTPATRATPSASPRP</sequence>
<feature type="transmembrane region" description="Helical" evidence="8">
    <location>
        <begin position="296"/>
        <end position="322"/>
    </location>
</feature>